<dbReference type="Proteomes" id="UP001150538">
    <property type="component" value="Unassembled WGS sequence"/>
</dbReference>
<dbReference type="OrthoDB" id="3230169at2759"/>
<name>A0A9W8DQY8_9FUNG</name>
<comment type="caution">
    <text evidence="1">The sequence shown here is derived from an EMBL/GenBank/DDBJ whole genome shotgun (WGS) entry which is preliminary data.</text>
</comment>
<keyword evidence="2" id="KW-1185">Reference proteome</keyword>
<evidence type="ECO:0000313" key="2">
    <source>
        <dbReference type="Proteomes" id="UP001150538"/>
    </source>
</evidence>
<accession>A0A9W8DQY8</accession>
<dbReference type="AlphaFoldDB" id="A0A9W8DQY8"/>
<dbReference type="GO" id="GO:0072686">
    <property type="term" value="C:mitotic spindle"/>
    <property type="evidence" value="ECO:0007669"/>
    <property type="project" value="InterPro"/>
</dbReference>
<reference evidence="1" key="1">
    <citation type="submission" date="2022-07" db="EMBL/GenBank/DDBJ databases">
        <title>Phylogenomic reconstructions and comparative analyses of Kickxellomycotina fungi.</title>
        <authorList>
            <person name="Reynolds N.K."/>
            <person name="Stajich J.E."/>
            <person name="Barry K."/>
            <person name="Grigoriev I.V."/>
            <person name="Crous P."/>
            <person name="Smith M.E."/>
        </authorList>
    </citation>
    <scope>NUCLEOTIDE SEQUENCE</scope>
    <source>
        <strain evidence="1">NBRC 100468</strain>
    </source>
</reference>
<evidence type="ECO:0000313" key="1">
    <source>
        <dbReference type="EMBL" id="KAJ1919175.1"/>
    </source>
</evidence>
<proteinExistence type="predicted"/>
<evidence type="ECO:0008006" key="3">
    <source>
        <dbReference type="Google" id="ProtNLM"/>
    </source>
</evidence>
<protein>
    <recommendedName>
        <fullName evidence="3">Outer kinetochore protein DAD2</fullName>
    </recommendedName>
</protein>
<sequence>MENRILEKQRELESLQQILKLSKDAATYCNQLQLNMAQMAAHYEATLTIAKNWTDAFASSMLVEIPETVAQEEEEETPDEVVRIPIEDTNE</sequence>
<dbReference type="InterPro" id="IPR013963">
    <property type="entry name" value="DASH_Dad2"/>
</dbReference>
<dbReference type="GO" id="GO:0000278">
    <property type="term" value="P:mitotic cell cycle"/>
    <property type="evidence" value="ECO:0007669"/>
    <property type="project" value="InterPro"/>
</dbReference>
<dbReference type="GO" id="GO:0042729">
    <property type="term" value="C:DASH complex"/>
    <property type="evidence" value="ECO:0007669"/>
    <property type="project" value="InterPro"/>
</dbReference>
<dbReference type="Pfam" id="PF08654">
    <property type="entry name" value="DASH_Dad2"/>
    <property type="match status" value="1"/>
</dbReference>
<dbReference type="EMBL" id="JANBPU010000031">
    <property type="protein sequence ID" value="KAJ1919175.1"/>
    <property type="molecule type" value="Genomic_DNA"/>
</dbReference>
<organism evidence="1 2">
    <name type="scientific">Mycoemilia scoparia</name>
    <dbReference type="NCBI Taxonomy" id="417184"/>
    <lineage>
        <taxon>Eukaryota</taxon>
        <taxon>Fungi</taxon>
        <taxon>Fungi incertae sedis</taxon>
        <taxon>Zoopagomycota</taxon>
        <taxon>Kickxellomycotina</taxon>
        <taxon>Kickxellomycetes</taxon>
        <taxon>Kickxellales</taxon>
        <taxon>Kickxellaceae</taxon>
        <taxon>Mycoemilia</taxon>
    </lineage>
</organism>
<gene>
    <name evidence="1" type="ORF">H4219_002122</name>
</gene>